<dbReference type="Gramene" id="PNT71918">
    <property type="protein sequence ID" value="PNT71918"/>
    <property type="gene ID" value="BRADI_2g37382v3"/>
</dbReference>
<protein>
    <submittedName>
        <fullName evidence="1 2">Uncharacterized protein</fullName>
    </submittedName>
</protein>
<keyword evidence="3" id="KW-1185">Reference proteome</keyword>
<accession>A0A2K2DCB5</accession>
<name>A0A2K2DCB5_BRADI</name>
<dbReference type="Proteomes" id="UP000008810">
    <property type="component" value="Chromosome 2"/>
</dbReference>
<evidence type="ECO:0000313" key="1">
    <source>
        <dbReference type="EMBL" id="PNT71918.1"/>
    </source>
</evidence>
<evidence type="ECO:0000313" key="2">
    <source>
        <dbReference type="EnsemblPlants" id="PNT71918"/>
    </source>
</evidence>
<dbReference type="AlphaFoldDB" id="A0A2K2DCB5"/>
<dbReference type="EnsemblPlants" id="PNT71918">
    <property type="protein sequence ID" value="PNT71918"/>
    <property type="gene ID" value="BRADI_2g37382v3"/>
</dbReference>
<evidence type="ECO:0000313" key="3">
    <source>
        <dbReference type="Proteomes" id="UP000008810"/>
    </source>
</evidence>
<dbReference type="InParanoid" id="A0A2K2DCB5"/>
<reference evidence="1" key="2">
    <citation type="submission" date="2017-06" db="EMBL/GenBank/DDBJ databases">
        <title>WGS assembly of Brachypodium distachyon.</title>
        <authorList>
            <consortium name="The International Brachypodium Initiative"/>
            <person name="Lucas S."/>
            <person name="Harmon-Smith M."/>
            <person name="Lail K."/>
            <person name="Tice H."/>
            <person name="Grimwood J."/>
            <person name="Bruce D."/>
            <person name="Barry K."/>
            <person name="Shu S."/>
            <person name="Lindquist E."/>
            <person name="Wang M."/>
            <person name="Pitluck S."/>
            <person name="Vogel J.P."/>
            <person name="Garvin D.F."/>
            <person name="Mockler T.C."/>
            <person name="Schmutz J."/>
            <person name="Rokhsar D."/>
            <person name="Bevan M.W."/>
        </authorList>
    </citation>
    <scope>NUCLEOTIDE SEQUENCE</scope>
    <source>
        <strain evidence="1">Bd21</strain>
    </source>
</reference>
<proteinExistence type="predicted"/>
<reference evidence="1 2" key="1">
    <citation type="journal article" date="2010" name="Nature">
        <title>Genome sequencing and analysis of the model grass Brachypodium distachyon.</title>
        <authorList>
            <consortium name="International Brachypodium Initiative"/>
        </authorList>
    </citation>
    <scope>NUCLEOTIDE SEQUENCE [LARGE SCALE GENOMIC DNA]</scope>
    <source>
        <strain evidence="1 2">Bd21</strain>
    </source>
</reference>
<reference evidence="2" key="3">
    <citation type="submission" date="2018-08" db="UniProtKB">
        <authorList>
            <consortium name="EnsemblPlants"/>
        </authorList>
    </citation>
    <scope>IDENTIFICATION</scope>
    <source>
        <strain evidence="2">cv. Bd21</strain>
    </source>
</reference>
<organism evidence="1">
    <name type="scientific">Brachypodium distachyon</name>
    <name type="common">Purple false brome</name>
    <name type="synonym">Trachynia distachya</name>
    <dbReference type="NCBI Taxonomy" id="15368"/>
    <lineage>
        <taxon>Eukaryota</taxon>
        <taxon>Viridiplantae</taxon>
        <taxon>Streptophyta</taxon>
        <taxon>Embryophyta</taxon>
        <taxon>Tracheophyta</taxon>
        <taxon>Spermatophyta</taxon>
        <taxon>Magnoliopsida</taxon>
        <taxon>Liliopsida</taxon>
        <taxon>Poales</taxon>
        <taxon>Poaceae</taxon>
        <taxon>BOP clade</taxon>
        <taxon>Pooideae</taxon>
        <taxon>Stipodae</taxon>
        <taxon>Brachypodieae</taxon>
        <taxon>Brachypodium</taxon>
    </lineage>
</organism>
<dbReference type="EMBL" id="CM000881">
    <property type="protein sequence ID" value="PNT71918.1"/>
    <property type="molecule type" value="Genomic_DNA"/>
</dbReference>
<gene>
    <name evidence="1" type="ORF">BRADI_2g37382v3</name>
</gene>
<sequence>MKLLLCRRASVTTATTAMVRKASVLVAVRTATPKVWEKKRRRSSLAYLICNAGPGRWWCAGPEEEVADNTAMLQAGMEARHEVLDDGEESSKWLAHRGRRAG</sequence>